<proteinExistence type="predicted"/>
<evidence type="ECO:0000313" key="2">
    <source>
        <dbReference type="EMBL" id="KAK8517433.1"/>
    </source>
</evidence>
<dbReference type="EMBL" id="JBBPBM010000055">
    <property type="protein sequence ID" value="KAK8517433.1"/>
    <property type="molecule type" value="Genomic_DNA"/>
</dbReference>
<feature type="signal peptide" evidence="1">
    <location>
        <begin position="1"/>
        <end position="16"/>
    </location>
</feature>
<name>A0ABR2CF37_9ROSI</name>
<evidence type="ECO:0000313" key="3">
    <source>
        <dbReference type="Proteomes" id="UP001472677"/>
    </source>
</evidence>
<sequence>MALFCLSFIHLHPRSALLGPSSPTPSPCPLPIFKPEAQLSFGGVGGGAEMETAPDDNHFSAFSTTHFSILTIGETRLPFRSYSPFPIVSKKKREAADESLEAHMSEEEETIFSHAIIICEDDDDSW</sequence>
<protein>
    <submittedName>
        <fullName evidence="2">Uncharacterized protein</fullName>
    </submittedName>
</protein>
<comment type="caution">
    <text evidence="2">The sequence shown here is derived from an EMBL/GenBank/DDBJ whole genome shotgun (WGS) entry which is preliminary data.</text>
</comment>
<dbReference type="Proteomes" id="UP001472677">
    <property type="component" value="Unassembled WGS sequence"/>
</dbReference>
<reference evidence="2 3" key="1">
    <citation type="journal article" date="2024" name="G3 (Bethesda)">
        <title>Genome assembly of Hibiscus sabdariffa L. provides insights into metabolisms of medicinal natural products.</title>
        <authorList>
            <person name="Kim T."/>
        </authorList>
    </citation>
    <scope>NUCLEOTIDE SEQUENCE [LARGE SCALE GENOMIC DNA]</scope>
    <source>
        <strain evidence="2">TK-2024</strain>
        <tissue evidence="2">Old leaves</tissue>
    </source>
</reference>
<accession>A0ABR2CF37</accession>
<keyword evidence="3" id="KW-1185">Reference proteome</keyword>
<organism evidence="2 3">
    <name type="scientific">Hibiscus sabdariffa</name>
    <name type="common">roselle</name>
    <dbReference type="NCBI Taxonomy" id="183260"/>
    <lineage>
        <taxon>Eukaryota</taxon>
        <taxon>Viridiplantae</taxon>
        <taxon>Streptophyta</taxon>
        <taxon>Embryophyta</taxon>
        <taxon>Tracheophyta</taxon>
        <taxon>Spermatophyta</taxon>
        <taxon>Magnoliopsida</taxon>
        <taxon>eudicotyledons</taxon>
        <taxon>Gunneridae</taxon>
        <taxon>Pentapetalae</taxon>
        <taxon>rosids</taxon>
        <taxon>malvids</taxon>
        <taxon>Malvales</taxon>
        <taxon>Malvaceae</taxon>
        <taxon>Malvoideae</taxon>
        <taxon>Hibiscus</taxon>
    </lineage>
</organism>
<keyword evidence="1" id="KW-0732">Signal</keyword>
<evidence type="ECO:0000256" key="1">
    <source>
        <dbReference type="SAM" id="SignalP"/>
    </source>
</evidence>
<gene>
    <name evidence="2" type="ORF">V6N12_016285</name>
</gene>
<feature type="chain" id="PRO_5045634979" evidence="1">
    <location>
        <begin position="17"/>
        <end position="126"/>
    </location>
</feature>